<proteinExistence type="predicted"/>
<dbReference type="Proteomes" id="UP000006201">
    <property type="component" value="Unassembled WGS sequence"/>
</dbReference>
<organism evidence="1 2">
    <name type="scientific">Pseudoalteromonas tunicata D2</name>
    <dbReference type="NCBI Taxonomy" id="87626"/>
    <lineage>
        <taxon>Bacteria</taxon>
        <taxon>Pseudomonadati</taxon>
        <taxon>Pseudomonadota</taxon>
        <taxon>Gammaproteobacteria</taxon>
        <taxon>Alteromonadales</taxon>
        <taxon>Pseudoalteromonadaceae</taxon>
        <taxon>Pseudoalteromonas</taxon>
    </lineage>
</organism>
<dbReference type="EMBL" id="AAOH01000004">
    <property type="protein sequence ID" value="EAR28472.1"/>
    <property type="molecule type" value="Genomic_DNA"/>
</dbReference>
<sequence>MLHYQKRHSLVAKRSNAQKVYVPANARENQYLLLSFRPSYELVSQLTQQLTDDYGLFYQILSQQFFELCEAHGLHNTHVIANQKLARVRFNEEQQIIETAEQLLFFYNPGYHTGHHSFVEKSQLAEKIDFLILSTGENVRENAHYFHQQTIELLNDLAKRFAIPLSEFKIKDHQHITYDIYAPERGDRQTKTHGLRDLSFRYQQQSLELPIDFNRQTYAIANLPMTLKLSKTVEYETNSEPCYGRLYQRIADEFDAIAKKYELSKVAFLANGKAPIVRLANDNNVLLGKELNYLYFDLQKESSSMLGAWQNDELTDTLYLVFCADEVALYRNSYAKFVNQLTLAVKELCLTLGYEPQKDVVMLRFFQHLSYQLT</sequence>
<evidence type="ECO:0000313" key="1">
    <source>
        <dbReference type="EMBL" id="EAR28472.1"/>
    </source>
</evidence>
<dbReference type="OrthoDB" id="6288569at2"/>
<reference evidence="1 2" key="1">
    <citation type="submission" date="2006-02" db="EMBL/GenBank/DDBJ databases">
        <authorList>
            <person name="Moran M.A."/>
            <person name="Kjelleberg S."/>
            <person name="Egan S."/>
            <person name="Saunders N."/>
            <person name="Thomas T."/>
            <person name="Ferriera S."/>
            <person name="Johnson J."/>
            <person name="Kravitz S."/>
            <person name="Halpern A."/>
            <person name="Remington K."/>
            <person name="Beeson K."/>
            <person name="Tran B."/>
            <person name="Rogers Y.-H."/>
            <person name="Friedman R."/>
            <person name="Venter J.C."/>
        </authorList>
    </citation>
    <scope>NUCLEOTIDE SEQUENCE [LARGE SCALE GENOMIC DNA]</scope>
    <source>
        <strain evidence="1 2">D2</strain>
    </source>
</reference>
<comment type="caution">
    <text evidence="1">The sequence shown here is derived from an EMBL/GenBank/DDBJ whole genome shotgun (WGS) entry which is preliminary data.</text>
</comment>
<gene>
    <name evidence="1" type="ORF">PTD2_21692</name>
</gene>
<dbReference type="AlphaFoldDB" id="A4CAR4"/>
<dbReference type="eggNOG" id="ENOG502Z95H">
    <property type="taxonomic scope" value="Bacteria"/>
</dbReference>
<protein>
    <submittedName>
        <fullName evidence="1">Uncharacterized protein</fullName>
    </submittedName>
</protein>
<dbReference type="STRING" id="87626.PTD2_21692"/>
<dbReference type="Pfam" id="PF11281">
    <property type="entry name" value="DUF3083"/>
    <property type="match status" value="1"/>
</dbReference>
<dbReference type="RefSeq" id="WP_009840300.1">
    <property type="nucleotide sequence ID" value="NZ_CH959301.1"/>
</dbReference>
<name>A4CAR4_9GAMM</name>
<dbReference type="HOGENOM" id="CLU_780526_0_0_6"/>
<keyword evidence="2" id="KW-1185">Reference proteome</keyword>
<dbReference type="InterPro" id="IPR021433">
    <property type="entry name" value="DUF3083"/>
</dbReference>
<evidence type="ECO:0000313" key="2">
    <source>
        <dbReference type="Proteomes" id="UP000006201"/>
    </source>
</evidence>
<accession>A4CAR4</accession>